<dbReference type="Proteomes" id="UP000299102">
    <property type="component" value="Unassembled WGS sequence"/>
</dbReference>
<proteinExistence type="predicted"/>
<dbReference type="AlphaFoldDB" id="A0A4C1W2T8"/>
<name>A0A4C1W2T8_EUMVA</name>
<evidence type="ECO:0000313" key="2">
    <source>
        <dbReference type="Proteomes" id="UP000299102"/>
    </source>
</evidence>
<keyword evidence="2" id="KW-1185">Reference proteome</keyword>
<organism evidence="1 2">
    <name type="scientific">Eumeta variegata</name>
    <name type="common">Bagworm moth</name>
    <name type="synonym">Eumeta japonica</name>
    <dbReference type="NCBI Taxonomy" id="151549"/>
    <lineage>
        <taxon>Eukaryota</taxon>
        <taxon>Metazoa</taxon>
        <taxon>Ecdysozoa</taxon>
        <taxon>Arthropoda</taxon>
        <taxon>Hexapoda</taxon>
        <taxon>Insecta</taxon>
        <taxon>Pterygota</taxon>
        <taxon>Neoptera</taxon>
        <taxon>Endopterygota</taxon>
        <taxon>Lepidoptera</taxon>
        <taxon>Glossata</taxon>
        <taxon>Ditrysia</taxon>
        <taxon>Tineoidea</taxon>
        <taxon>Psychidae</taxon>
        <taxon>Oiketicinae</taxon>
        <taxon>Eumeta</taxon>
    </lineage>
</organism>
<accession>A0A4C1W2T8</accession>
<protein>
    <submittedName>
        <fullName evidence="1">Uncharacterized protein</fullName>
    </submittedName>
</protein>
<reference evidence="1 2" key="1">
    <citation type="journal article" date="2019" name="Commun. Biol.">
        <title>The bagworm genome reveals a unique fibroin gene that provides high tensile strength.</title>
        <authorList>
            <person name="Kono N."/>
            <person name="Nakamura H."/>
            <person name="Ohtoshi R."/>
            <person name="Tomita M."/>
            <person name="Numata K."/>
            <person name="Arakawa K."/>
        </authorList>
    </citation>
    <scope>NUCLEOTIDE SEQUENCE [LARGE SCALE GENOMIC DNA]</scope>
</reference>
<dbReference type="EMBL" id="BGZK01000458">
    <property type="protein sequence ID" value="GBP44799.1"/>
    <property type="molecule type" value="Genomic_DNA"/>
</dbReference>
<comment type="caution">
    <text evidence="1">The sequence shown here is derived from an EMBL/GenBank/DDBJ whole genome shotgun (WGS) entry which is preliminary data.</text>
</comment>
<sequence length="104" mass="11726">MRIPFFFLYSRHRHSHLYFARTSGTLPGTPDGAHRPSPSRQVIWRKVISPREVEVTAVIKNPTNPCDISVKDLENMARSINHHRVAPVCGARSPLTGDKSQLVL</sequence>
<gene>
    <name evidence="1" type="ORF">EVAR_86614_1</name>
</gene>
<evidence type="ECO:0000313" key="1">
    <source>
        <dbReference type="EMBL" id="GBP44799.1"/>
    </source>
</evidence>